<proteinExistence type="predicted"/>
<comment type="caution">
    <text evidence="1">The sequence shown here is derived from an EMBL/GenBank/DDBJ whole genome shotgun (WGS) entry which is preliminary data.</text>
</comment>
<gene>
    <name evidence="1" type="ORF">S03H2_45060</name>
</gene>
<evidence type="ECO:0000313" key="1">
    <source>
        <dbReference type="EMBL" id="GAH68002.1"/>
    </source>
</evidence>
<accession>X1HF40</accession>
<dbReference type="AlphaFoldDB" id="X1HF40"/>
<name>X1HF40_9ZZZZ</name>
<dbReference type="EMBL" id="BARU01028210">
    <property type="protein sequence ID" value="GAH68002.1"/>
    <property type="molecule type" value="Genomic_DNA"/>
</dbReference>
<protein>
    <submittedName>
        <fullName evidence="1">Uncharacterized protein</fullName>
    </submittedName>
</protein>
<reference evidence="1" key="1">
    <citation type="journal article" date="2014" name="Front. Microbiol.">
        <title>High frequency of phylogenetically diverse reductive dehalogenase-homologous genes in deep subseafloor sedimentary metagenomes.</title>
        <authorList>
            <person name="Kawai M."/>
            <person name="Futagami T."/>
            <person name="Toyoda A."/>
            <person name="Takaki Y."/>
            <person name="Nishi S."/>
            <person name="Hori S."/>
            <person name="Arai W."/>
            <person name="Tsubouchi T."/>
            <person name="Morono Y."/>
            <person name="Uchiyama I."/>
            <person name="Ito T."/>
            <person name="Fujiyama A."/>
            <person name="Inagaki F."/>
            <person name="Takami H."/>
        </authorList>
    </citation>
    <scope>NUCLEOTIDE SEQUENCE</scope>
    <source>
        <strain evidence="1">Expedition CK06-06</strain>
    </source>
</reference>
<organism evidence="1">
    <name type="scientific">marine sediment metagenome</name>
    <dbReference type="NCBI Taxonomy" id="412755"/>
    <lineage>
        <taxon>unclassified sequences</taxon>
        <taxon>metagenomes</taxon>
        <taxon>ecological metagenomes</taxon>
    </lineage>
</organism>
<sequence>MWIWLIAGIILGVIILFPGPSDDVEAVVSLVEELDDWDREDHIEELEDEVFLYYDEEDEGLLDDESE</sequence>